<dbReference type="OrthoDB" id="9514740at2759"/>
<protein>
    <submittedName>
        <fullName evidence="1">Uncharacterized protein</fullName>
    </submittedName>
</protein>
<sequence>MDALFRAISDFFTNKPIVTAAKSLDTNEDSDVVEQPSVAESARCVVCVVNVCTNVNSVTCSAMCRDRLCRVGPANGNMCNYCHRRPKRPGLSQCSAVCEESAKVACLLCKSQPKNRRAYLCGKSCKRVVENWSPYLVLEAPPGHVTFDMVEDKFKEAWKYSGTASRPPVRKVLKVIGTKTFFEPFNEYKKHIGNVVFCYHGTKKSCQLGSADQTQLCFTATCALCSILRTSFRTDLAGSYTAFGSGIYTSTASNKAYNYTGNGTGAIIVSTVALGNVRHVNAFNEVRSCPEGFDSVVFDRGVNGSLNETIVYNDNAIRPVYIILF</sequence>
<dbReference type="EMBL" id="KN817633">
    <property type="protein sequence ID" value="KJA15872.1"/>
    <property type="molecule type" value="Genomic_DNA"/>
</dbReference>
<organism evidence="1 2">
    <name type="scientific">Hypholoma sublateritium (strain FD-334 SS-4)</name>
    <dbReference type="NCBI Taxonomy" id="945553"/>
    <lineage>
        <taxon>Eukaryota</taxon>
        <taxon>Fungi</taxon>
        <taxon>Dikarya</taxon>
        <taxon>Basidiomycota</taxon>
        <taxon>Agaricomycotina</taxon>
        <taxon>Agaricomycetes</taxon>
        <taxon>Agaricomycetidae</taxon>
        <taxon>Agaricales</taxon>
        <taxon>Agaricineae</taxon>
        <taxon>Strophariaceae</taxon>
        <taxon>Hypholoma</taxon>
    </lineage>
</organism>
<evidence type="ECO:0000313" key="2">
    <source>
        <dbReference type="Proteomes" id="UP000054270"/>
    </source>
</evidence>
<dbReference type="Gene3D" id="3.90.228.10">
    <property type="match status" value="1"/>
</dbReference>
<dbReference type="OMA" id="CSESCAR"/>
<dbReference type="PANTHER" id="PTHR31681:SF3">
    <property type="entry name" value="OS04G0690100 PROTEIN"/>
    <property type="match status" value="1"/>
</dbReference>
<name>A0A0D2KMP3_HYPSF</name>
<keyword evidence="2" id="KW-1185">Reference proteome</keyword>
<dbReference type="AlphaFoldDB" id="A0A0D2KMP3"/>
<accession>A0A0D2KMP3</accession>
<dbReference type="SUPFAM" id="SSF56399">
    <property type="entry name" value="ADP-ribosylation"/>
    <property type="match status" value="1"/>
</dbReference>
<dbReference type="Proteomes" id="UP000054270">
    <property type="component" value="Unassembled WGS sequence"/>
</dbReference>
<dbReference type="PANTHER" id="PTHR31681">
    <property type="entry name" value="C2H2-LIKE ZINC FINGER PROTEIN"/>
    <property type="match status" value="1"/>
</dbReference>
<reference evidence="2" key="1">
    <citation type="submission" date="2014-04" db="EMBL/GenBank/DDBJ databases">
        <title>Evolutionary Origins and Diversification of the Mycorrhizal Mutualists.</title>
        <authorList>
            <consortium name="DOE Joint Genome Institute"/>
            <consortium name="Mycorrhizal Genomics Consortium"/>
            <person name="Kohler A."/>
            <person name="Kuo A."/>
            <person name="Nagy L.G."/>
            <person name="Floudas D."/>
            <person name="Copeland A."/>
            <person name="Barry K.W."/>
            <person name="Cichocki N."/>
            <person name="Veneault-Fourrey C."/>
            <person name="LaButti K."/>
            <person name="Lindquist E.A."/>
            <person name="Lipzen A."/>
            <person name="Lundell T."/>
            <person name="Morin E."/>
            <person name="Murat C."/>
            <person name="Riley R."/>
            <person name="Ohm R."/>
            <person name="Sun H."/>
            <person name="Tunlid A."/>
            <person name="Henrissat B."/>
            <person name="Grigoriev I.V."/>
            <person name="Hibbett D.S."/>
            <person name="Martin F."/>
        </authorList>
    </citation>
    <scope>NUCLEOTIDE SEQUENCE [LARGE SCALE GENOMIC DNA]</scope>
    <source>
        <strain evidence="2">FD-334 SS-4</strain>
    </source>
</reference>
<proteinExistence type="predicted"/>
<evidence type="ECO:0000313" key="1">
    <source>
        <dbReference type="EMBL" id="KJA15872.1"/>
    </source>
</evidence>
<gene>
    <name evidence="1" type="ORF">HYPSUDRAFT_193948</name>
</gene>